<dbReference type="InterPro" id="IPR045886">
    <property type="entry name" value="ThiF/MoeB/HesA"/>
</dbReference>
<feature type="domain" description="Rhodanese" evidence="13">
    <location>
        <begin position="270"/>
        <end position="333"/>
    </location>
</feature>
<reference evidence="14 15" key="1">
    <citation type="submission" date="2019-01" db="EMBL/GenBank/DDBJ databases">
        <title>Whole Genome of Ornithobacterium rhinotracheale FARPER-174b.</title>
        <authorList>
            <person name="Tataje-Lavanda L.A."/>
            <person name="Montalvan A."/>
            <person name="Montesinos R."/>
            <person name="Zimic M."/>
            <person name="Fernandez-Sanchez M."/>
            <person name="Fernandez-Diaz M."/>
        </authorList>
    </citation>
    <scope>NUCLEOTIDE SEQUENCE [LARGE SCALE GENOMIC DNA]</scope>
    <source>
        <strain evidence="14 15">FARPER-174b</strain>
    </source>
</reference>
<dbReference type="CDD" id="cd00757">
    <property type="entry name" value="ThiF_MoeB_HesA_family"/>
    <property type="match status" value="1"/>
</dbReference>
<evidence type="ECO:0000313" key="14">
    <source>
        <dbReference type="EMBL" id="QAR30916.1"/>
    </source>
</evidence>
<accession>A0A3R5Y3N3</accession>
<gene>
    <name evidence="14" type="ORF">EQP59_06000</name>
</gene>
<dbReference type="SMART" id="SM00450">
    <property type="entry name" value="RHOD"/>
    <property type="match status" value="1"/>
</dbReference>
<dbReference type="Pfam" id="PF00581">
    <property type="entry name" value="Rhodanese"/>
    <property type="match status" value="1"/>
</dbReference>
<dbReference type="InterPro" id="IPR001763">
    <property type="entry name" value="Rhodanese-like_dom"/>
</dbReference>
<dbReference type="GO" id="GO:0008146">
    <property type="term" value="F:sulfotransferase activity"/>
    <property type="evidence" value="ECO:0007669"/>
    <property type="project" value="TreeGrafter"/>
</dbReference>
<dbReference type="OrthoDB" id="9804286at2"/>
<dbReference type="GO" id="GO:0004792">
    <property type="term" value="F:thiosulfate-cyanide sulfurtransferase activity"/>
    <property type="evidence" value="ECO:0007669"/>
    <property type="project" value="TreeGrafter"/>
</dbReference>
<evidence type="ECO:0000256" key="4">
    <source>
        <dbReference type="ARBA" id="ARBA00022840"/>
    </source>
</evidence>
<dbReference type="GO" id="GO:0005829">
    <property type="term" value="C:cytosol"/>
    <property type="evidence" value="ECO:0007669"/>
    <property type="project" value="TreeGrafter"/>
</dbReference>
<dbReference type="InterPro" id="IPR036873">
    <property type="entry name" value="Rhodanese-like_dom_sf"/>
</dbReference>
<dbReference type="GO" id="GO:0061605">
    <property type="term" value="F:molybdopterin-synthase adenylyltransferase activity"/>
    <property type="evidence" value="ECO:0007669"/>
    <property type="project" value="UniProtKB-EC"/>
</dbReference>
<dbReference type="EC" id="2.7.7.80" evidence="8"/>
<dbReference type="Gene3D" id="3.40.50.720">
    <property type="entry name" value="NAD(P)-binding Rossmann-like Domain"/>
    <property type="match status" value="1"/>
</dbReference>
<dbReference type="PANTHER" id="PTHR10953">
    <property type="entry name" value="UBIQUITIN-ACTIVATING ENZYME E1"/>
    <property type="match status" value="1"/>
</dbReference>
<evidence type="ECO:0000256" key="1">
    <source>
        <dbReference type="ARBA" id="ARBA00009919"/>
    </source>
</evidence>
<dbReference type="AlphaFoldDB" id="A0A3R5Y3N3"/>
<dbReference type="RefSeq" id="WP_128501381.1">
    <property type="nucleotide sequence ID" value="NZ_CP035107.1"/>
</dbReference>
<evidence type="ECO:0000256" key="3">
    <source>
        <dbReference type="ARBA" id="ARBA00022741"/>
    </source>
</evidence>
<evidence type="ECO:0000256" key="5">
    <source>
        <dbReference type="ARBA" id="ARBA00052218"/>
    </source>
</evidence>
<keyword evidence="4" id="KW-0067">ATP-binding</keyword>
<dbReference type="SUPFAM" id="SSF69572">
    <property type="entry name" value="Activating enzymes of the ubiquitin-like proteins"/>
    <property type="match status" value="1"/>
</dbReference>
<evidence type="ECO:0000256" key="11">
    <source>
        <dbReference type="ARBA" id="ARBA00075328"/>
    </source>
</evidence>
<comment type="catalytic activity">
    <reaction evidence="5">
        <text>[molybdopterin-synthase sulfur-carrier protein]-C-terminal Gly-Gly + ATP + H(+) = [molybdopterin-synthase sulfur-carrier protein]-C-terminal Gly-Gly-AMP + diphosphate</text>
        <dbReference type="Rhea" id="RHEA:43616"/>
        <dbReference type="Rhea" id="RHEA-COMP:12159"/>
        <dbReference type="Rhea" id="RHEA-COMP:12202"/>
        <dbReference type="ChEBI" id="CHEBI:15378"/>
        <dbReference type="ChEBI" id="CHEBI:30616"/>
        <dbReference type="ChEBI" id="CHEBI:33019"/>
        <dbReference type="ChEBI" id="CHEBI:90618"/>
        <dbReference type="ChEBI" id="CHEBI:90778"/>
        <dbReference type="EC" id="2.7.7.80"/>
    </reaction>
</comment>
<dbReference type="Pfam" id="PF00899">
    <property type="entry name" value="ThiF"/>
    <property type="match status" value="1"/>
</dbReference>
<evidence type="ECO:0000256" key="10">
    <source>
        <dbReference type="ARBA" id="ARBA00075110"/>
    </source>
</evidence>
<evidence type="ECO:0000256" key="7">
    <source>
        <dbReference type="ARBA" id="ARBA00063809"/>
    </source>
</evidence>
<dbReference type="EMBL" id="CP035107">
    <property type="protein sequence ID" value="QAR30916.1"/>
    <property type="molecule type" value="Genomic_DNA"/>
</dbReference>
<dbReference type="GO" id="GO:0008641">
    <property type="term" value="F:ubiquitin-like modifier activating enzyme activity"/>
    <property type="evidence" value="ECO:0007669"/>
    <property type="project" value="InterPro"/>
</dbReference>
<evidence type="ECO:0000256" key="6">
    <source>
        <dbReference type="ARBA" id="ARBA00055169"/>
    </source>
</evidence>
<evidence type="ECO:0000256" key="9">
    <source>
        <dbReference type="ARBA" id="ARBA00073635"/>
    </source>
</evidence>
<organism evidence="14 15">
    <name type="scientific">Ornithobacterium rhinotracheale</name>
    <dbReference type="NCBI Taxonomy" id="28251"/>
    <lineage>
        <taxon>Bacteria</taxon>
        <taxon>Pseudomonadati</taxon>
        <taxon>Bacteroidota</taxon>
        <taxon>Flavobacteriia</taxon>
        <taxon>Flavobacteriales</taxon>
        <taxon>Weeksellaceae</taxon>
        <taxon>Ornithobacterium</taxon>
    </lineage>
</organism>
<dbReference type="PANTHER" id="PTHR10953:SF102">
    <property type="entry name" value="ADENYLYLTRANSFERASE AND SULFURTRANSFERASE MOCS3"/>
    <property type="match status" value="1"/>
</dbReference>
<evidence type="ECO:0000256" key="12">
    <source>
        <dbReference type="ARBA" id="ARBA00078531"/>
    </source>
</evidence>
<comment type="similarity">
    <text evidence="1">Belongs to the HesA/MoeB/ThiF family.</text>
</comment>
<dbReference type="GO" id="GO:0005524">
    <property type="term" value="F:ATP binding"/>
    <property type="evidence" value="ECO:0007669"/>
    <property type="project" value="UniProtKB-KW"/>
</dbReference>
<keyword evidence="3" id="KW-0547">Nucleotide-binding</keyword>
<protein>
    <recommendedName>
        <fullName evidence="9">Molybdopterin-synthase adenylyltransferase</fullName>
        <ecNumber evidence="8">2.7.7.80</ecNumber>
    </recommendedName>
    <alternativeName>
        <fullName evidence="12">MoaD protein adenylase</fullName>
    </alternativeName>
    <alternativeName>
        <fullName evidence="10">Molybdopterin-converting factor subunit 1 adenylase</fullName>
    </alternativeName>
    <alternativeName>
        <fullName evidence="11">Sulfur carrier protein MoaD adenylyltransferase</fullName>
    </alternativeName>
</protein>
<comment type="subunit">
    <text evidence="7">Homodimer. Forms a stable heterotetrameric complex of 2 MoeB and 2 MoaD during adenylation of MoaD.</text>
</comment>
<evidence type="ECO:0000256" key="2">
    <source>
        <dbReference type="ARBA" id="ARBA00022679"/>
    </source>
</evidence>
<evidence type="ECO:0000259" key="13">
    <source>
        <dbReference type="PROSITE" id="PS50206"/>
    </source>
</evidence>
<dbReference type="PROSITE" id="PS50206">
    <property type="entry name" value="RHODANESE_3"/>
    <property type="match status" value="1"/>
</dbReference>
<dbReference type="InterPro" id="IPR035985">
    <property type="entry name" value="Ubiquitin-activating_enz"/>
</dbReference>
<sequence length="349" mass="39040">MLNEKEKKQYARHILLSEIGIEKQVKLKNSSVLVIGAGGLGCPILQYLAAAGVGNIGIIDPDKVSASNLHRQILFTHNDLGKPKTEVAKKHLSHLNPFIQIESYPFALNEKNALALFKKYDLIVEGSDSFSTKYLTNDACVLTEKPFILGSIFKFEGQLSVYNYRNNATYRCLFPEPINSADMPTCSEVGVLGVLPGVVGTLMANEAIKILTEIGNVLAGKLLKINLLNLEINIFEFEKDPDIQIAEISPITVSCSNRNHEIDFETYQKNKENYYLLDVRTYEEREISHIGGLHIPLHELPNRWQELPTQKPVVVYCAHGVRSARAISFLEQKMPNQAFLNLENGISDT</sequence>
<dbReference type="Gene3D" id="3.40.250.10">
    <property type="entry name" value="Rhodanese-like domain"/>
    <property type="match status" value="1"/>
</dbReference>
<name>A0A3R5Y3N3_ORNRH</name>
<keyword evidence="2" id="KW-0808">Transferase</keyword>
<evidence type="ECO:0000256" key="8">
    <source>
        <dbReference type="ARBA" id="ARBA00066884"/>
    </source>
</evidence>
<dbReference type="Proteomes" id="UP000287701">
    <property type="component" value="Chromosome"/>
</dbReference>
<proteinExistence type="inferred from homology"/>
<dbReference type="CDD" id="cd00158">
    <property type="entry name" value="RHOD"/>
    <property type="match status" value="1"/>
</dbReference>
<dbReference type="InterPro" id="IPR000594">
    <property type="entry name" value="ThiF_NAD_FAD-bd"/>
</dbReference>
<comment type="function">
    <text evidence="6">Catalyzes the adenylation by ATP of the carboxyl group of the C-terminal glycine of sulfur carrier protein MoaD.</text>
</comment>
<dbReference type="FunFam" id="3.40.50.720:FF:000033">
    <property type="entry name" value="Adenylyltransferase and sulfurtransferase MOCS3"/>
    <property type="match status" value="1"/>
</dbReference>
<evidence type="ECO:0000313" key="15">
    <source>
        <dbReference type="Proteomes" id="UP000287701"/>
    </source>
</evidence>